<evidence type="ECO:0000313" key="1">
    <source>
        <dbReference type="EMBL" id="GLY65928.1"/>
    </source>
</evidence>
<sequence>MNHALAELTAQEADLLPARLTLCPFMRPMDTFLTQPVTETSTETSAETSTSTVDATNLAMGNGAAATQTIDVQQLPMR</sequence>
<comment type="caution">
    <text evidence="1">The sequence shown here is derived from an EMBL/GenBank/DDBJ whole genome shotgun (WGS) entry which is preliminary data.</text>
</comment>
<evidence type="ECO:0000313" key="2">
    <source>
        <dbReference type="Proteomes" id="UP001165136"/>
    </source>
</evidence>
<name>A0A9W6QY90_9PSEU</name>
<dbReference type="EMBL" id="BSTI01000005">
    <property type="protein sequence ID" value="GLY65928.1"/>
    <property type="molecule type" value="Genomic_DNA"/>
</dbReference>
<dbReference type="RefSeq" id="WP_027947333.1">
    <property type="nucleotide sequence ID" value="NZ_BSTI01000005.1"/>
</dbReference>
<proteinExistence type="predicted"/>
<gene>
    <name evidence="1" type="ORF">Atai01_25470</name>
</gene>
<organism evidence="1 2">
    <name type="scientific">Amycolatopsis taiwanensis</name>
    <dbReference type="NCBI Taxonomy" id="342230"/>
    <lineage>
        <taxon>Bacteria</taxon>
        <taxon>Bacillati</taxon>
        <taxon>Actinomycetota</taxon>
        <taxon>Actinomycetes</taxon>
        <taxon>Pseudonocardiales</taxon>
        <taxon>Pseudonocardiaceae</taxon>
        <taxon>Amycolatopsis</taxon>
    </lineage>
</organism>
<dbReference type="AlphaFoldDB" id="A0A9W6QY90"/>
<protein>
    <submittedName>
        <fullName evidence="1">Uncharacterized protein</fullName>
    </submittedName>
</protein>
<keyword evidence="2" id="KW-1185">Reference proteome</keyword>
<reference evidence="1" key="1">
    <citation type="submission" date="2023-03" db="EMBL/GenBank/DDBJ databases">
        <title>Amycolatopsis taiwanensis NBRC 103393.</title>
        <authorList>
            <person name="Ichikawa N."/>
            <person name="Sato H."/>
            <person name="Tonouchi N."/>
        </authorList>
    </citation>
    <scope>NUCLEOTIDE SEQUENCE</scope>
    <source>
        <strain evidence="1">NBRC 103393</strain>
    </source>
</reference>
<dbReference type="Proteomes" id="UP001165136">
    <property type="component" value="Unassembled WGS sequence"/>
</dbReference>
<accession>A0A9W6QY90</accession>